<feature type="signal peptide" evidence="1">
    <location>
        <begin position="1"/>
        <end position="17"/>
    </location>
</feature>
<dbReference type="EMBL" id="CP059851">
    <property type="protein sequence ID" value="QMW21962.1"/>
    <property type="molecule type" value="Genomic_DNA"/>
</dbReference>
<gene>
    <name evidence="2" type="ORF">H3309_11295</name>
</gene>
<dbReference type="AlphaFoldDB" id="A0A7G5IF20"/>
<evidence type="ECO:0000313" key="2">
    <source>
        <dbReference type="EMBL" id="QMW21962.1"/>
    </source>
</evidence>
<evidence type="ECO:0000313" key="3">
    <source>
        <dbReference type="Proteomes" id="UP000515292"/>
    </source>
</evidence>
<dbReference type="SUPFAM" id="SSF53474">
    <property type="entry name" value="alpha/beta-Hydrolases"/>
    <property type="match status" value="1"/>
</dbReference>
<reference evidence="2 3" key="1">
    <citation type="submission" date="2020-07" db="EMBL/GenBank/DDBJ databases">
        <title>Complete genome sequence for Sandaracinobacter sp. M6.</title>
        <authorList>
            <person name="Tang Y."/>
            <person name="Liu Q."/>
            <person name="Guo Z."/>
            <person name="Lei P."/>
            <person name="Huang B."/>
        </authorList>
    </citation>
    <scope>NUCLEOTIDE SEQUENCE [LARGE SCALE GENOMIC DNA]</scope>
    <source>
        <strain evidence="2 3">M6</strain>
    </source>
</reference>
<dbReference type="InterPro" id="IPR029058">
    <property type="entry name" value="AB_hydrolase_fold"/>
</dbReference>
<dbReference type="Pfam" id="PF11288">
    <property type="entry name" value="DUF3089"/>
    <property type="match status" value="1"/>
</dbReference>
<dbReference type="Proteomes" id="UP000515292">
    <property type="component" value="Chromosome"/>
</dbReference>
<dbReference type="RefSeq" id="WP_182294808.1">
    <property type="nucleotide sequence ID" value="NZ_CP059851.1"/>
</dbReference>
<proteinExistence type="predicted"/>
<protein>
    <submittedName>
        <fullName evidence="2">DUF3089 domain-containing protein</fullName>
    </submittedName>
</protein>
<keyword evidence="1" id="KW-0732">Signal</keyword>
<sequence>MRTFILATALLAAPLLAQDAPAPDYARAESWLCRPGSNAACDVDLGVTDLRTRSVSRPVAATAPAVDCFYVYPTVSEEPGLNAGGQASEAERYAVAQQFARFGTVCRLFAPLYRQVTLRGLVAAGGDRALALGDVKAAWTRYLQADNDGRGVILIGHSQGARMLKALLAEAIVGTPAEKRIIAAYLIGNNLLVPAGKVSGGELGAFPLCERGDQTGCAVSYVSFRSSAPPPANARFGRSEAAGMEVACVSPAMLSGDKGELRPVLPVRGRQIGGRVNPVPPFLTAVKTPSYTMTGAFSGVCMRSADGAHYLSVAPRASVYDDFLARAERPDGGWGLHVADVSLAMGNLVTLAAMQRDAWLKSRR</sequence>
<feature type="chain" id="PRO_5028865223" evidence="1">
    <location>
        <begin position="18"/>
        <end position="364"/>
    </location>
</feature>
<organism evidence="2 3">
    <name type="scientific">Sandaracinobacteroides saxicola</name>
    <dbReference type="NCBI Taxonomy" id="2759707"/>
    <lineage>
        <taxon>Bacteria</taxon>
        <taxon>Pseudomonadati</taxon>
        <taxon>Pseudomonadota</taxon>
        <taxon>Alphaproteobacteria</taxon>
        <taxon>Sphingomonadales</taxon>
        <taxon>Sphingosinicellaceae</taxon>
        <taxon>Sandaracinobacteroides</taxon>
    </lineage>
</organism>
<dbReference type="KEGG" id="sand:H3309_11295"/>
<evidence type="ECO:0000256" key="1">
    <source>
        <dbReference type="SAM" id="SignalP"/>
    </source>
</evidence>
<keyword evidence="3" id="KW-1185">Reference proteome</keyword>
<accession>A0A7G5IF20</accession>
<dbReference type="InterPro" id="IPR021440">
    <property type="entry name" value="DUF3089"/>
</dbReference>
<name>A0A7G5IF20_9SPHN</name>